<sequence>LVRKHKTPHHYTFINMPKNSDAEKNNPCLKEQELSYKCLSKNNFDHGKCELYYANYNNCKEFWCISMLIQRMETRVTYDIKKNDGEQVTCRKYNIRCVLCPNRSSVTDTQTTDPLQRITYHKLPANKERRDRWLEFCGHTNESFAALGSSQGLCSNHFEAECFERDLRSELLDGIKRMLLKKDAIPTIRTNGQQLTRTHDQQPTDDVERSRRKAEVEKLLNGEMPAVIPIVNPFQKHLCEERPKAKRKAPPLGTANDTSGPELIRVLSPLSETEMLQRIAQLERINNEQSKLIEQLQQTIDHKTDAINLAKAEMVNIAISLQEIKDNENKHVTTRLTYLLSERFSEGQLAAIAASSVANTSAAASTEVPWTIEDLAKALELRCINQEAFRYVLHHLRYPLPGAPQIERWMHSMYLETGVNKTAFRLLKLPAASLTRKELICSLNIWHTATPVHYDYDRKRDQVFGPNAQLHCIAVQGVYSDWMQLVHVDFDHNYNKPLLEEIIATLHQLGFRVVAITTNCNRQMATVWNVLGVCHEQHFIRHPITGEPVYMFVCPDGMLNAIHRILVDDGFAMQQNNVMITKDNILLTFARLMESVDPRIVGTLLINQRHINSENLDDSSNLSRELISHSTSKALKILASEGGDDDTLSTLGTLFDIFIDWYELCTASSSASLKDKQQQASSITRLPYGTCEDEQNIILDAMFDVMENFSCTNEDNNFLPEAVLISINSMRKLLGDLRRDYPGQVRYVPMQRLGSAAVRGIISLSNALTNASGMRTRNEVLAHLCHSVLSDIPGSHVSNRLLQLGQLAMDISPDDLLRPDEPSDPDVRGVTEQNACSSLTNLIAARLGHKYEYLGERIVEIDRTNDQYAVKQGSEKLVPSELWSEQATILESYMADMVKERTPALVQSLVNHIHTQHPRMGRELVEIYAMKRIAIKMQTLNSGLTALSNE</sequence>
<dbReference type="SMART" id="SM00692">
    <property type="entry name" value="DM3"/>
    <property type="match status" value="1"/>
</dbReference>
<feature type="compositionally biased region" description="Basic and acidic residues" evidence="6">
    <location>
        <begin position="197"/>
        <end position="210"/>
    </location>
</feature>
<dbReference type="VEuPathDB" id="VectorBase:AATE007493"/>
<dbReference type="InterPro" id="IPR052224">
    <property type="entry name" value="THAP_domain_protein"/>
</dbReference>
<evidence type="ECO:0000256" key="4">
    <source>
        <dbReference type="ARBA" id="ARBA00023125"/>
    </source>
</evidence>
<keyword evidence="3" id="KW-0862">Zinc</keyword>
<feature type="region of interest" description="Disordered" evidence="6">
    <location>
        <begin position="242"/>
        <end position="261"/>
    </location>
</feature>
<evidence type="ECO:0000313" key="7">
    <source>
        <dbReference type="EnsemblMetazoa" id="AATE007493-PA.1"/>
    </source>
</evidence>
<evidence type="ECO:0000256" key="6">
    <source>
        <dbReference type="SAM" id="MobiDB-lite"/>
    </source>
</evidence>
<dbReference type="STRING" id="41427.A0A182IXP4"/>
<name>A0A182IXP4_ANOAO</name>
<organism evidence="7">
    <name type="scientific">Anopheles atroparvus</name>
    <name type="common">European mosquito</name>
    <dbReference type="NCBI Taxonomy" id="41427"/>
    <lineage>
        <taxon>Eukaryota</taxon>
        <taxon>Metazoa</taxon>
        <taxon>Ecdysozoa</taxon>
        <taxon>Arthropoda</taxon>
        <taxon>Hexapoda</taxon>
        <taxon>Insecta</taxon>
        <taxon>Pterygota</taxon>
        <taxon>Neoptera</taxon>
        <taxon>Endopterygota</taxon>
        <taxon>Diptera</taxon>
        <taxon>Nematocera</taxon>
        <taxon>Culicoidea</taxon>
        <taxon>Culicidae</taxon>
        <taxon>Anophelinae</taxon>
        <taxon>Anopheles</taxon>
    </lineage>
</organism>
<dbReference type="EnsemblMetazoa" id="AATE007493-RA">
    <property type="protein sequence ID" value="AATE007493-PA.1"/>
    <property type="gene ID" value="AATE007493"/>
</dbReference>
<evidence type="ECO:0000256" key="2">
    <source>
        <dbReference type="ARBA" id="ARBA00022771"/>
    </source>
</evidence>
<dbReference type="InterPro" id="IPR009069">
    <property type="entry name" value="Cys_alpha_HP_mot_SF"/>
</dbReference>
<dbReference type="InterPro" id="IPR006612">
    <property type="entry name" value="THAP_Znf"/>
</dbReference>
<evidence type="ECO:0000256" key="5">
    <source>
        <dbReference type="SAM" id="Coils"/>
    </source>
</evidence>
<dbReference type="SUPFAM" id="SSF47072">
    <property type="entry name" value="Cysteine alpha-hairpin motif"/>
    <property type="match status" value="1"/>
</dbReference>
<keyword evidence="4" id="KW-0238">DNA-binding</keyword>
<evidence type="ECO:0000256" key="3">
    <source>
        <dbReference type="ARBA" id="ARBA00022833"/>
    </source>
</evidence>
<feature type="coiled-coil region" evidence="5">
    <location>
        <begin position="279"/>
        <end position="313"/>
    </location>
</feature>
<dbReference type="AlphaFoldDB" id="A0A182IXP4"/>
<dbReference type="GO" id="GO:0008270">
    <property type="term" value="F:zinc ion binding"/>
    <property type="evidence" value="ECO:0007669"/>
    <property type="project" value="UniProtKB-KW"/>
</dbReference>
<dbReference type="PANTHER" id="PTHR46927:SF3">
    <property type="entry name" value="THAP-TYPE DOMAIN-CONTAINING PROTEIN"/>
    <property type="match status" value="1"/>
</dbReference>
<keyword evidence="1" id="KW-0479">Metal-binding</keyword>
<evidence type="ECO:0000256" key="1">
    <source>
        <dbReference type="ARBA" id="ARBA00022723"/>
    </source>
</evidence>
<dbReference type="Pfam" id="PF05485">
    <property type="entry name" value="THAP"/>
    <property type="match status" value="1"/>
</dbReference>
<feature type="region of interest" description="Disordered" evidence="6">
    <location>
        <begin position="191"/>
        <end position="210"/>
    </location>
</feature>
<protein>
    <submittedName>
        <fullName evidence="7">Uncharacterized protein</fullName>
    </submittedName>
</protein>
<proteinExistence type="predicted"/>
<reference evidence="7" key="1">
    <citation type="submission" date="2022-08" db="UniProtKB">
        <authorList>
            <consortium name="EnsemblMetazoa"/>
        </authorList>
    </citation>
    <scope>IDENTIFICATION</scope>
    <source>
        <strain evidence="7">EBRO</strain>
    </source>
</reference>
<dbReference type="PANTHER" id="PTHR46927">
    <property type="entry name" value="AGAP005574-PA"/>
    <property type="match status" value="1"/>
</dbReference>
<keyword evidence="5" id="KW-0175">Coiled coil</keyword>
<accession>A0A182IXP4</accession>
<dbReference type="GO" id="GO:0003677">
    <property type="term" value="F:DNA binding"/>
    <property type="evidence" value="ECO:0007669"/>
    <property type="project" value="UniProtKB-UniRule"/>
</dbReference>
<dbReference type="PROSITE" id="PS50950">
    <property type="entry name" value="ZF_THAP"/>
    <property type="match status" value="1"/>
</dbReference>
<keyword evidence="2" id="KW-0863">Zinc-finger</keyword>
<dbReference type="SUPFAM" id="SSF57716">
    <property type="entry name" value="Glucocorticoid receptor-like (DNA-binding domain)"/>
    <property type="match status" value="1"/>
</dbReference>
<dbReference type="SMART" id="SM00980">
    <property type="entry name" value="THAP"/>
    <property type="match status" value="1"/>
</dbReference>